<organism evidence="2 3">
    <name type="scientific">Desulfotomaculum copahuensis</name>
    <dbReference type="NCBI Taxonomy" id="1838280"/>
    <lineage>
        <taxon>Bacteria</taxon>
        <taxon>Bacillati</taxon>
        <taxon>Bacillota</taxon>
        <taxon>Clostridia</taxon>
        <taxon>Eubacteriales</taxon>
        <taxon>Desulfotomaculaceae</taxon>
        <taxon>Desulfotomaculum</taxon>
    </lineage>
</organism>
<evidence type="ECO:0000313" key="2">
    <source>
        <dbReference type="EMBL" id="OAT80834.1"/>
    </source>
</evidence>
<dbReference type="Gene3D" id="1.10.10.10">
    <property type="entry name" value="Winged helix-like DNA-binding domain superfamily/Winged helix DNA-binding domain"/>
    <property type="match status" value="1"/>
</dbReference>
<dbReference type="InterPro" id="IPR036390">
    <property type="entry name" value="WH_DNA-bd_sf"/>
</dbReference>
<dbReference type="InterPro" id="IPR036388">
    <property type="entry name" value="WH-like_DNA-bd_sf"/>
</dbReference>
<dbReference type="SUPFAM" id="SSF46785">
    <property type="entry name" value="Winged helix' DNA-binding domain"/>
    <property type="match status" value="1"/>
</dbReference>
<dbReference type="STRING" id="1838280.A6M21_12220"/>
<dbReference type="OrthoDB" id="5459227at2"/>
<proteinExistence type="predicted"/>
<evidence type="ECO:0000259" key="1">
    <source>
        <dbReference type="Pfam" id="PF08679"/>
    </source>
</evidence>
<protein>
    <submittedName>
        <fullName evidence="2">Sulfite reductase</fullName>
    </submittedName>
</protein>
<accession>A0A1B7LD82</accession>
<keyword evidence="3" id="KW-1185">Reference proteome</keyword>
<comment type="caution">
    <text evidence="2">The sequence shown here is derived from an EMBL/GenBank/DDBJ whole genome shotgun (WGS) entry which is preliminary data.</text>
</comment>
<dbReference type="Pfam" id="PF08679">
    <property type="entry name" value="DsrD"/>
    <property type="match status" value="1"/>
</dbReference>
<gene>
    <name evidence="2" type="ORF">A6M21_12220</name>
</gene>
<dbReference type="AlphaFoldDB" id="A0A1B7LD82"/>
<dbReference type="RefSeq" id="WP_066669245.1">
    <property type="nucleotide sequence ID" value="NZ_LYVF01000171.1"/>
</dbReference>
<reference evidence="2 3" key="1">
    <citation type="submission" date="2016-04" db="EMBL/GenBank/DDBJ databases">
        <authorList>
            <person name="Evans L.H."/>
            <person name="Alamgir A."/>
            <person name="Owens N."/>
            <person name="Weber N.D."/>
            <person name="Virtaneva K."/>
            <person name="Barbian K."/>
            <person name="Babar A."/>
            <person name="Rosenke K."/>
        </authorList>
    </citation>
    <scope>NUCLEOTIDE SEQUENCE [LARGE SCALE GENOMIC DNA]</scope>
    <source>
        <strain evidence="2 3">LMa1</strain>
    </source>
</reference>
<evidence type="ECO:0000313" key="3">
    <source>
        <dbReference type="Proteomes" id="UP000078532"/>
    </source>
</evidence>
<dbReference type="Proteomes" id="UP000078532">
    <property type="component" value="Unassembled WGS sequence"/>
</dbReference>
<name>A0A1B7LD82_9FIRM</name>
<sequence>MDEIKQAILEFAEESKKSKFYFKDMEKAVQKKIPDAKAREIKKAATDLVNAGTLIYYSTGSSTMYGLKGKGITED</sequence>
<dbReference type="InterPro" id="IPR014793">
    <property type="entry name" value="DsrD"/>
</dbReference>
<dbReference type="EMBL" id="LYVF01000171">
    <property type="protein sequence ID" value="OAT80834.1"/>
    <property type="molecule type" value="Genomic_DNA"/>
</dbReference>
<feature type="domain" description="Dissimilatory sulphite reductase D" evidence="1">
    <location>
        <begin position="4"/>
        <end position="70"/>
    </location>
</feature>